<keyword evidence="1" id="KW-0812">Transmembrane</keyword>
<keyword evidence="1" id="KW-0472">Membrane</keyword>
<proteinExistence type="predicted"/>
<protein>
    <recommendedName>
        <fullName evidence="4">HXXEE domain-containing protein</fullName>
    </recommendedName>
</protein>
<evidence type="ECO:0000313" key="2">
    <source>
        <dbReference type="EMBL" id="KRM15686.1"/>
    </source>
</evidence>
<dbReference type="PATRIC" id="fig|1423774.3.peg.1151"/>
<keyword evidence="1" id="KW-1133">Transmembrane helix</keyword>
<feature type="transmembrane region" description="Helical" evidence="1">
    <location>
        <begin position="133"/>
        <end position="155"/>
    </location>
</feature>
<keyword evidence="3" id="KW-1185">Reference proteome</keyword>
<reference evidence="2 3" key="1">
    <citation type="journal article" date="2015" name="Genome Announc.">
        <title>Expanding the biotechnology potential of lactobacilli through comparative genomics of 213 strains and associated genera.</title>
        <authorList>
            <person name="Sun Z."/>
            <person name="Harris H.M."/>
            <person name="McCann A."/>
            <person name="Guo C."/>
            <person name="Argimon S."/>
            <person name="Zhang W."/>
            <person name="Yang X."/>
            <person name="Jeffery I.B."/>
            <person name="Cooney J.C."/>
            <person name="Kagawa T.F."/>
            <person name="Liu W."/>
            <person name="Song Y."/>
            <person name="Salvetti E."/>
            <person name="Wrobel A."/>
            <person name="Rasinkangas P."/>
            <person name="Parkhill J."/>
            <person name="Rea M.C."/>
            <person name="O'Sullivan O."/>
            <person name="Ritari J."/>
            <person name="Douillard F.P."/>
            <person name="Paul Ross R."/>
            <person name="Yang R."/>
            <person name="Briner A.E."/>
            <person name="Felis G.E."/>
            <person name="de Vos W.M."/>
            <person name="Barrangou R."/>
            <person name="Klaenhammer T.R."/>
            <person name="Caufield P.W."/>
            <person name="Cui Y."/>
            <person name="Zhang H."/>
            <person name="O'Toole P.W."/>
        </authorList>
    </citation>
    <scope>NUCLEOTIDE SEQUENCE [LARGE SCALE GENOMIC DNA]</scope>
    <source>
        <strain evidence="2 3">DSM 16982</strain>
    </source>
</reference>
<name>A0A0R1WKY0_9LACO</name>
<organism evidence="2 3">
    <name type="scientific">Companilactobacillus nantensis DSM 16982</name>
    <dbReference type="NCBI Taxonomy" id="1423774"/>
    <lineage>
        <taxon>Bacteria</taxon>
        <taxon>Bacillati</taxon>
        <taxon>Bacillota</taxon>
        <taxon>Bacilli</taxon>
        <taxon>Lactobacillales</taxon>
        <taxon>Lactobacillaceae</taxon>
        <taxon>Companilactobacillus</taxon>
    </lineage>
</organism>
<evidence type="ECO:0000313" key="3">
    <source>
        <dbReference type="Proteomes" id="UP000051302"/>
    </source>
</evidence>
<feature type="transmembrane region" description="Helical" evidence="1">
    <location>
        <begin position="167"/>
        <end position="186"/>
    </location>
</feature>
<gene>
    <name evidence="2" type="ORF">FD31_GL001106</name>
</gene>
<dbReference type="Proteomes" id="UP000051302">
    <property type="component" value="Unassembled WGS sequence"/>
</dbReference>
<dbReference type="STRING" id="1423774.FD31_GL001106"/>
<evidence type="ECO:0008006" key="4">
    <source>
        <dbReference type="Google" id="ProtNLM"/>
    </source>
</evidence>
<feature type="transmembrane region" description="Helical" evidence="1">
    <location>
        <begin position="7"/>
        <end position="26"/>
    </location>
</feature>
<dbReference type="Pfam" id="PF13787">
    <property type="entry name" value="HXXEE"/>
    <property type="match status" value="1"/>
</dbReference>
<dbReference type="EMBL" id="AZFV01000020">
    <property type="protein sequence ID" value="KRM15686.1"/>
    <property type="molecule type" value="Genomic_DNA"/>
</dbReference>
<feature type="transmembrane region" description="Helical" evidence="1">
    <location>
        <begin position="89"/>
        <end position="112"/>
    </location>
</feature>
<sequence>MKFYRRNWYYIGGIIFVALAYIVGFWRNDFSQIQLILIYSYMAMLVHQFEEYGLPGGFPSIFNIVCCGEKEVPENYPLNANQVMINNVFMAYTFYILAIIFPNTIWYGLITIGQGMVQIVNHGFYNNIKLKSWYNPGLASVLLLHWPVGIYYIWYVMVNNLATPMDYMIGFIGAFASTIVLWLGPVRILRNKQSKYPFTEQQMYGYDEKKIRQMKKDIS</sequence>
<evidence type="ECO:0000256" key="1">
    <source>
        <dbReference type="SAM" id="Phobius"/>
    </source>
</evidence>
<accession>A0A0R1WKY0</accession>
<dbReference type="InterPro" id="IPR025671">
    <property type="entry name" value="HXXEE"/>
</dbReference>
<comment type="caution">
    <text evidence="2">The sequence shown here is derived from an EMBL/GenBank/DDBJ whole genome shotgun (WGS) entry which is preliminary data.</text>
</comment>
<dbReference type="RefSeq" id="WP_057892523.1">
    <property type="nucleotide sequence ID" value="NZ_AZFV01000020.1"/>
</dbReference>
<dbReference type="AlphaFoldDB" id="A0A0R1WKY0"/>